<evidence type="ECO:0000313" key="3">
    <source>
        <dbReference type="Proteomes" id="UP000275078"/>
    </source>
</evidence>
<accession>A0A3N4IG43</accession>
<dbReference type="Proteomes" id="UP000275078">
    <property type="component" value="Unassembled WGS sequence"/>
</dbReference>
<dbReference type="AlphaFoldDB" id="A0A3N4IG43"/>
<dbReference type="EMBL" id="ML119655">
    <property type="protein sequence ID" value="RPA85122.1"/>
    <property type="molecule type" value="Genomic_DNA"/>
</dbReference>
<sequence>MSDNSSFPNIAGVTRTSKQQTTAQAEAGAVGRMAHGADISAQLAKNDPTPAGREEAAYHEAQAQSLGQVHEEKKAAIPQDENSGAQAGTGSG</sequence>
<protein>
    <submittedName>
        <fullName evidence="2">Uncharacterized protein</fullName>
    </submittedName>
</protein>
<organism evidence="2 3">
    <name type="scientific">Ascobolus immersus RN42</name>
    <dbReference type="NCBI Taxonomy" id="1160509"/>
    <lineage>
        <taxon>Eukaryota</taxon>
        <taxon>Fungi</taxon>
        <taxon>Dikarya</taxon>
        <taxon>Ascomycota</taxon>
        <taxon>Pezizomycotina</taxon>
        <taxon>Pezizomycetes</taxon>
        <taxon>Pezizales</taxon>
        <taxon>Ascobolaceae</taxon>
        <taxon>Ascobolus</taxon>
    </lineage>
</organism>
<keyword evidence="3" id="KW-1185">Reference proteome</keyword>
<feature type="region of interest" description="Disordered" evidence="1">
    <location>
        <begin position="38"/>
        <end position="57"/>
    </location>
</feature>
<feature type="compositionally biased region" description="Polar residues" evidence="1">
    <location>
        <begin position="1"/>
        <end position="24"/>
    </location>
</feature>
<evidence type="ECO:0000256" key="1">
    <source>
        <dbReference type="SAM" id="MobiDB-lite"/>
    </source>
</evidence>
<feature type="region of interest" description="Disordered" evidence="1">
    <location>
        <begin position="64"/>
        <end position="92"/>
    </location>
</feature>
<feature type="region of interest" description="Disordered" evidence="1">
    <location>
        <begin position="1"/>
        <end position="33"/>
    </location>
</feature>
<evidence type="ECO:0000313" key="2">
    <source>
        <dbReference type="EMBL" id="RPA85122.1"/>
    </source>
</evidence>
<name>A0A3N4IG43_ASCIM</name>
<proteinExistence type="predicted"/>
<gene>
    <name evidence="2" type="ORF">BJ508DRAFT_412259</name>
</gene>
<reference evidence="2 3" key="1">
    <citation type="journal article" date="2018" name="Nat. Ecol. Evol.">
        <title>Pezizomycetes genomes reveal the molecular basis of ectomycorrhizal truffle lifestyle.</title>
        <authorList>
            <person name="Murat C."/>
            <person name="Payen T."/>
            <person name="Noel B."/>
            <person name="Kuo A."/>
            <person name="Morin E."/>
            <person name="Chen J."/>
            <person name="Kohler A."/>
            <person name="Krizsan K."/>
            <person name="Balestrini R."/>
            <person name="Da Silva C."/>
            <person name="Montanini B."/>
            <person name="Hainaut M."/>
            <person name="Levati E."/>
            <person name="Barry K.W."/>
            <person name="Belfiori B."/>
            <person name="Cichocki N."/>
            <person name="Clum A."/>
            <person name="Dockter R.B."/>
            <person name="Fauchery L."/>
            <person name="Guy J."/>
            <person name="Iotti M."/>
            <person name="Le Tacon F."/>
            <person name="Lindquist E.A."/>
            <person name="Lipzen A."/>
            <person name="Malagnac F."/>
            <person name="Mello A."/>
            <person name="Molinier V."/>
            <person name="Miyauchi S."/>
            <person name="Poulain J."/>
            <person name="Riccioni C."/>
            <person name="Rubini A."/>
            <person name="Sitrit Y."/>
            <person name="Splivallo R."/>
            <person name="Traeger S."/>
            <person name="Wang M."/>
            <person name="Zifcakova L."/>
            <person name="Wipf D."/>
            <person name="Zambonelli A."/>
            <person name="Paolocci F."/>
            <person name="Nowrousian M."/>
            <person name="Ottonello S."/>
            <person name="Baldrian P."/>
            <person name="Spatafora J.W."/>
            <person name="Henrissat B."/>
            <person name="Nagy L.G."/>
            <person name="Aury J.M."/>
            <person name="Wincker P."/>
            <person name="Grigoriev I.V."/>
            <person name="Bonfante P."/>
            <person name="Martin F.M."/>
        </authorList>
    </citation>
    <scope>NUCLEOTIDE SEQUENCE [LARGE SCALE GENOMIC DNA]</scope>
    <source>
        <strain evidence="2 3">RN42</strain>
    </source>
</reference>